<feature type="compositionally biased region" description="Low complexity" evidence="5">
    <location>
        <begin position="298"/>
        <end position="318"/>
    </location>
</feature>
<dbReference type="CDD" id="cd16500">
    <property type="entry name" value="RING-HC_CARP"/>
    <property type="match status" value="1"/>
</dbReference>
<dbReference type="RefSeq" id="XP_066921166.1">
    <property type="nucleotide sequence ID" value="XM_067065065.1"/>
</dbReference>
<sequence>MPSKICKGCQLKIGFFKKKFSCQICRGFFCVTCSGSVKSNEEQLQDKLLVLTGFNCLRCIILEFREIKRDHLYLLQNKHLNEYLTAKNISTVSCTEKYDLIDLIMEYAKTHNKQSREDSAKEFQHDHHLQNLRQAAEDMRVQENVSSPQPSNTSSDVSDGTGNARHSGTNFSSTSPHSSTQDDTGVIRDEASPTSIFNDHITIEDLEDDQDIPGDEAQSPQHDEENANTTNYSSTSTTFTTSHHQQQQQNRQTQSPSSESTENSTTFSRETSASFTARQHQTSSSSPRQSSSRDDSQEQPSSPRETNTTTSSTTDTTSGENLAPPPSTKQRAKWRSMEDVSTIHEINSLTVLELKQILTANFIDYKGCVEKKELIDKVKMLYESREKNKARVQETTKQSGGPNYDRDDCKICMDATIDCVLLNCGHLVACSKCGKRLSECPICRALVVRVVHIFRV</sequence>
<dbReference type="InterPro" id="IPR001841">
    <property type="entry name" value="Znf_RING"/>
</dbReference>
<dbReference type="Proteomes" id="UP000594262">
    <property type="component" value="Unplaced"/>
</dbReference>
<evidence type="ECO:0000256" key="2">
    <source>
        <dbReference type="ARBA" id="ARBA00022771"/>
    </source>
</evidence>
<evidence type="ECO:0000313" key="7">
    <source>
        <dbReference type="EnsemblMetazoa" id="CLYHEMP023762.1"/>
    </source>
</evidence>
<feature type="domain" description="RING-type" evidence="6">
    <location>
        <begin position="409"/>
        <end position="444"/>
    </location>
</feature>
<dbReference type="PANTHER" id="PTHR14879:SF15">
    <property type="entry name" value="E3 UBIQUITIN-PROTEIN LIGASE RIFIFYLIN-LIKE PROTEIN"/>
    <property type="match status" value="1"/>
</dbReference>
<dbReference type="InterPro" id="IPR013083">
    <property type="entry name" value="Znf_RING/FYVE/PHD"/>
</dbReference>
<accession>A0A7M5XKR8</accession>
<dbReference type="GO" id="GO:0005886">
    <property type="term" value="C:plasma membrane"/>
    <property type="evidence" value="ECO:0007669"/>
    <property type="project" value="UniProtKB-SubCell"/>
</dbReference>
<proteinExistence type="predicted"/>
<dbReference type="Gene3D" id="3.30.40.10">
    <property type="entry name" value="Zinc/RING finger domain, C3HC4 (zinc finger)"/>
    <property type="match status" value="1"/>
</dbReference>
<evidence type="ECO:0000256" key="3">
    <source>
        <dbReference type="ARBA" id="ARBA00022833"/>
    </source>
</evidence>
<keyword evidence="2 4" id="KW-0863">Zinc-finger</keyword>
<dbReference type="InterPro" id="IPR051728">
    <property type="entry name" value="RING-FYVE_E3_ubiquitin-ligase"/>
</dbReference>
<dbReference type="SUPFAM" id="SSF68906">
    <property type="entry name" value="SAP domain"/>
    <property type="match status" value="2"/>
</dbReference>
<organism evidence="7 8">
    <name type="scientific">Clytia hemisphaerica</name>
    <dbReference type="NCBI Taxonomy" id="252671"/>
    <lineage>
        <taxon>Eukaryota</taxon>
        <taxon>Metazoa</taxon>
        <taxon>Cnidaria</taxon>
        <taxon>Hydrozoa</taxon>
        <taxon>Hydroidolina</taxon>
        <taxon>Leptothecata</taxon>
        <taxon>Obeliida</taxon>
        <taxon>Clytiidae</taxon>
        <taxon>Clytia</taxon>
    </lineage>
</organism>
<keyword evidence="8" id="KW-1185">Reference proteome</keyword>
<dbReference type="GO" id="GO:0008270">
    <property type="term" value="F:zinc ion binding"/>
    <property type="evidence" value="ECO:0007669"/>
    <property type="project" value="UniProtKB-KW"/>
</dbReference>
<dbReference type="GO" id="GO:1902042">
    <property type="term" value="P:negative regulation of extrinsic apoptotic signaling pathway via death domain receptors"/>
    <property type="evidence" value="ECO:0007669"/>
    <property type="project" value="TreeGrafter"/>
</dbReference>
<evidence type="ECO:0000256" key="1">
    <source>
        <dbReference type="ARBA" id="ARBA00004202"/>
    </source>
</evidence>
<evidence type="ECO:0000256" key="5">
    <source>
        <dbReference type="SAM" id="MobiDB-lite"/>
    </source>
</evidence>
<dbReference type="GeneID" id="136808537"/>
<dbReference type="SMART" id="SM00184">
    <property type="entry name" value="RING"/>
    <property type="match status" value="1"/>
</dbReference>
<dbReference type="InterPro" id="IPR011011">
    <property type="entry name" value="Znf_FYVE_PHD"/>
</dbReference>
<dbReference type="InterPro" id="IPR055111">
    <property type="entry name" value="RNF34_RFFL_HeH"/>
</dbReference>
<dbReference type="InterPro" id="IPR036361">
    <property type="entry name" value="SAP_dom_sf"/>
</dbReference>
<feature type="compositionally biased region" description="Polar residues" evidence="5">
    <location>
        <begin position="273"/>
        <end position="282"/>
    </location>
</feature>
<evidence type="ECO:0000256" key="4">
    <source>
        <dbReference type="PROSITE-ProRule" id="PRU00175"/>
    </source>
</evidence>
<dbReference type="AlphaFoldDB" id="A0A7M5XKR8"/>
<feature type="compositionally biased region" description="Polar residues" evidence="5">
    <location>
        <begin position="143"/>
        <end position="183"/>
    </location>
</feature>
<dbReference type="PROSITE" id="PS50089">
    <property type="entry name" value="ZF_RING_2"/>
    <property type="match status" value="1"/>
</dbReference>
<evidence type="ECO:0000313" key="8">
    <source>
        <dbReference type="Proteomes" id="UP000594262"/>
    </source>
</evidence>
<comment type="subcellular location">
    <subcellularLocation>
        <location evidence="1">Cell membrane</location>
        <topology evidence="1">Peripheral membrane protein</topology>
    </subcellularLocation>
</comment>
<dbReference type="SUPFAM" id="SSF57903">
    <property type="entry name" value="FYVE/PHD zinc finger"/>
    <property type="match status" value="1"/>
</dbReference>
<feature type="region of interest" description="Disordered" evidence="5">
    <location>
        <begin position="139"/>
        <end position="186"/>
    </location>
</feature>
<dbReference type="FunFam" id="3.30.40.10:FF:000110">
    <property type="entry name" value="E3 ubiquitin-protein ligase RNF34 isoform X1"/>
    <property type="match status" value="1"/>
</dbReference>
<feature type="region of interest" description="Disordered" evidence="5">
    <location>
        <begin position="210"/>
        <end position="336"/>
    </location>
</feature>
<dbReference type="Pfam" id="PF22968">
    <property type="entry name" value="RNF34L-like_3rd"/>
    <property type="match status" value="1"/>
</dbReference>
<dbReference type="Pfam" id="PF13920">
    <property type="entry name" value="zf-C3HC4_3"/>
    <property type="match status" value="1"/>
</dbReference>
<dbReference type="OrthoDB" id="3045089at2759"/>
<dbReference type="PANTHER" id="PTHR14879">
    <property type="entry name" value="CASPASE REGULATOR, RING FINGER DOMAIN-CONTAINING"/>
    <property type="match status" value="1"/>
</dbReference>
<name>A0A7M5XKR8_9CNID</name>
<dbReference type="SUPFAM" id="SSF57850">
    <property type="entry name" value="RING/U-box"/>
    <property type="match status" value="1"/>
</dbReference>
<dbReference type="Gene3D" id="1.10.720.140">
    <property type="match status" value="1"/>
</dbReference>
<dbReference type="GO" id="GO:0070936">
    <property type="term" value="P:protein K48-linked ubiquitination"/>
    <property type="evidence" value="ECO:0007669"/>
    <property type="project" value="TreeGrafter"/>
</dbReference>
<reference evidence="7" key="1">
    <citation type="submission" date="2021-01" db="UniProtKB">
        <authorList>
            <consortium name="EnsemblMetazoa"/>
        </authorList>
    </citation>
    <scope>IDENTIFICATION</scope>
</reference>
<dbReference type="GO" id="GO:0043161">
    <property type="term" value="P:proteasome-mediated ubiquitin-dependent protein catabolic process"/>
    <property type="evidence" value="ECO:0007669"/>
    <property type="project" value="TreeGrafter"/>
</dbReference>
<dbReference type="Gene3D" id="1.10.720.30">
    <property type="entry name" value="SAP domain"/>
    <property type="match status" value="1"/>
</dbReference>
<dbReference type="EnsemblMetazoa" id="CLYHEMT023762.1">
    <property type="protein sequence ID" value="CLYHEMP023762.1"/>
    <property type="gene ID" value="CLYHEMG023762"/>
</dbReference>
<dbReference type="GO" id="GO:0061630">
    <property type="term" value="F:ubiquitin protein ligase activity"/>
    <property type="evidence" value="ECO:0007669"/>
    <property type="project" value="TreeGrafter"/>
</dbReference>
<keyword evidence="3" id="KW-0862">Zinc</keyword>
<feature type="compositionally biased region" description="Low complexity" evidence="5">
    <location>
        <begin position="229"/>
        <end position="272"/>
    </location>
</feature>
<evidence type="ECO:0000259" key="6">
    <source>
        <dbReference type="PROSITE" id="PS50089"/>
    </source>
</evidence>
<dbReference type="GO" id="GO:0005737">
    <property type="term" value="C:cytoplasm"/>
    <property type="evidence" value="ECO:0007669"/>
    <property type="project" value="TreeGrafter"/>
</dbReference>
<keyword evidence="2 4" id="KW-0479">Metal-binding</keyword>
<protein>
    <recommendedName>
        <fullName evidence="6">RING-type domain-containing protein</fullName>
    </recommendedName>
</protein>